<evidence type="ECO:0000256" key="9">
    <source>
        <dbReference type="ARBA" id="ARBA00023237"/>
    </source>
</evidence>
<dbReference type="InterPro" id="IPR003684">
    <property type="entry name" value="Porin_alphabac"/>
</dbReference>
<keyword evidence="12" id="KW-1185">Reference proteome</keyword>
<feature type="signal peptide" evidence="10">
    <location>
        <begin position="1"/>
        <end position="22"/>
    </location>
</feature>
<evidence type="ECO:0000256" key="5">
    <source>
        <dbReference type="ARBA" id="ARBA00022729"/>
    </source>
</evidence>
<dbReference type="RefSeq" id="WP_252914864.1">
    <property type="nucleotide sequence ID" value="NZ_CP159480.1"/>
</dbReference>
<dbReference type="EMBL" id="JAAAML010000001">
    <property type="protein sequence ID" value="MCO6407535.1"/>
    <property type="molecule type" value="Genomic_DNA"/>
</dbReference>
<keyword evidence="6 10" id="KW-0406">Ion transport</keyword>
<evidence type="ECO:0000313" key="12">
    <source>
        <dbReference type="Proteomes" id="UP001320715"/>
    </source>
</evidence>
<evidence type="ECO:0000256" key="1">
    <source>
        <dbReference type="ARBA" id="ARBA00009521"/>
    </source>
</evidence>
<evidence type="ECO:0000256" key="6">
    <source>
        <dbReference type="ARBA" id="ARBA00023065"/>
    </source>
</evidence>
<keyword evidence="4 10" id="KW-0812">Transmembrane</keyword>
<keyword evidence="8 10" id="KW-0472">Membrane</keyword>
<comment type="domain">
    <text evidence="10">Consists of 16-stranded beta-barrel sheets, with large surface-exposed loops, that form a transmembrane pore at the center of each barrel. The pore is partially ocluded by a peptide loop that folds into the pore lumen.</text>
</comment>
<keyword evidence="5 10" id="KW-0732">Signal</keyword>
<evidence type="ECO:0000256" key="2">
    <source>
        <dbReference type="ARBA" id="ARBA00022448"/>
    </source>
</evidence>
<reference evidence="11 12" key="1">
    <citation type="submission" date="2020-01" db="EMBL/GenBank/DDBJ databases">
        <title>Genomes of bacteria type strains.</title>
        <authorList>
            <person name="Chen J."/>
            <person name="Zhu S."/>
            <person name="Yang J."/>
        </authorList>
    </citation>
    <scope>NUCLEOTIDE SEQUENCE [LARGE SCALE GENOMIC DNA]</scope>
    <source>
        <strain evidence="11 12">DSM 16655</strain>
    </source>
</reference>
<proteinExistence type="inferred from homology"/>
<evidence type="ECO:0000256" key="4">
    <source>
        <dbReference type="ARBA" id="ARBA00022692"/>
    </source>
</evidence>
<keyword evidence="7 10" id="KW-0626">Porin</keyword>
<evidence type="ECO:0000256" key="10">
    <source>
        <dbReference type="RuleBase" id="RU364005"/>
    </source>
</evidence>
<gene>
    <name evidence="11" type="ORF">GTW23_05055</name>
</gene>
<name>A0ABT1CMU9_9HYPH</name>
<accession>A0ABT1CMU9</accession>
<evidence type="ECO:0000256" key="7">
    <source>
        <dbReference type="ARBA" id="ARBA00023114"/>
    </source>
</evidence>
<protein>
    <recommendedName>
        <fullName evidence="10">Porin</fullName>
    </recommendedName>
</protein>
<dbReference type="SUPFAM" id="SSF56935">
    <property type="entry name" value="Porins"/>
    <property type="match status" value="1"/>
</dbReference>
<sequence length="359" mass="37720">MNIKSLLIGSAAALVAVSGARAADAIVAAEPEPVEYVRVCDAFGTGFFYIPGTETCLKIDGYVRFRVTASKGTSEYQQNTRARLNFDARSETELGTLRGYIRFQSNSGGVNGDAAVVQDQAMLQLGGLFMGYTESAFAALWGGGVGNFGIIQTDNGGIYAYQQTQQIGYRYDAGAFYAALVLENDLVPGAATSAARGDWAPDVVGVLGMTQGWGGADVRIAYDESAKAVGVKGLVEVAVAATGGSLRVGMFYNNKVGNRYGVGLPGGAAGETANWSAGLGYTQDVTETVNATLGYQYFDGFSAANGGTTKTAHLVEGALSWTPVTNFNVRLEGNYGWNKSNANVNTTTASGFVWVRRSF</sequence>
<feature type="chain" id="PRO_5045005699" description="Porin" evidence="10">
    <location>
        <begin position="23"/>
        <end position="359"/>
    </location>
</feature>
<comment type="caution">
    <text evidence="11">The sequence shown here is derived from an EMBL/GenBank/DDBJ whole genome shotgun (WGS) entry which is preliminary data.</text>
</comment>
<comment type="function">
    <text evidence="10">Forms passive diffusion pores that allow small molecular weight hydrophilic materials across the outer membrane.</text>
</comment>
<evidence type="ECO:0000256" key="3">
    <source>
        <dbReference type="ARBA" id="ARBA00022452"/>
    </source>
</evidence>
<comment type="subcellular location">
    <subcellularLocation>
        <location evidence="10">Cell outer membrane</location>
        <topology evidence="10">Multi-pass membrane protein</topology>
    </subcellularLocation>
</comment>
<organism evidence="11 12">
    <name type="scientific">Hoeflea alexandrii</name>
    <dbReference type="NCBI Taxonomy" id="288436"/>
    <lineage>
        <taxon>Bacteria</taxon>
        <taxon>Pseudomonadati</taxon>
        <taxon>Pseudomonadota</taxon>
        <taxon>Alphaproteobacteria</taxon>
        <taxon>Hyphomicrobiales</taxon>
        <taxon>Rhizobiaceae</taxon>
        <taxon>Hoeflea</taxon>
    </lineage>
</organism>
<keyword evidence="9 10" id="KW-0998">Cell outer membrane</keyword>
<dbReference type="Proteomes" id="UP001320715">
    <property type="component" value="Unassembled WGS sequence"/>
</dbReference>
<evidence type="ECO:0000256" key="8">
    <source>
        <dbReference type="ARBA" id="ARBA00023136"/>
    </source>
</evidence>
<comment type="similarity">
    <text evidence="1 10">Belongs to the alphaproteobacteria porin family.</text>
</comment>
<keyword evidence="3 10" id="KW-1134">Transmembrane beta strand</keyword>
<evidence type="ECO:0000313" key="11">
    <source>
        <dbReference type="EMBL" id="MCO6407535.1"/>
    </source>
</evidence>
<keyword evidence="2 10" id="KW-0813">Transport</keyword>
<dbReference type="Pfam" id="PF02530">
    <property type="entry name" value="Porin_2"/>
    <property type="match status" value="1"/>
</dbReference>